<evidence type="ECO:0000256" key="4">
    <source>
        <dbReference type="ARBA" id="ARBA00022496"/>
    </source>
</evidence>
<dbReference type="InterPro" id="IPR011642">
    <property type="entry name" value="Gate_dom"/>
</dbReference>
<proteinExistence type="inferred from homology"/>
<protein>
    <recommendedName>
        <fullName evidence="12 13">Ferrous iron transport protein B</fullName>
    </recommendedName>
</protein>
<comment type="caution">
    <text evidence="15">The sequence shown here is derived from an EMBL/GenBank/DDBJ whole genome shotgun (WGS) entry which is preliminary data.</text>
</comment>
<evidence type="ECO:0000259" key="14">
    <source>
        <dbReference type="PROSITE" id="PS51711"/>
    </source>
</evidence>
<evidence type="ECO:0000313" key="15">
    <source>
        <dbReference type="EMBL" id="CAH0540794.1"/>
    </source>
</evidence>
<dbReference type="PANTHER" id="PTHR43185">
    <property type="entry name" value="FERROUS IRON TRANSPORT PROTEIN B"/>
    <property type="match status" value="1"/>
</dbReference>
<evidence type="ECO:0000256" key="1">
    <source>
        <dbReference type="ARBA" id="ARBA00004651"/>
    </source>
</evidence>
<evidence type="ECO:0000256" key="5">
    <source>
        <dbReference type="ARBA" id="ARBA00022692"/>
    </source>
</evidence>
<evidence type="ECO:0000256" key="2">
    <source>
        <dbReference type="ARBA" id="ARBA00022448"/>
    </source>
</evidence>
<dbReference type="Pfam" id="PF17910">
    <property type="entry name" value="FeoB_Cyto"/>
    <property type="match status" value="1"/>
</dbReference>
<comment type="similarity">
    <text evidence="13">Belongs to the TRAFAC class TrmE-Era-EngA-EngB-Septin-like GTPase superfamily. FeoB GTPase (TC 9.A.8) family.</text>
</comment>
<dbReference type="Proteomes" id="UP000838748">
    <property type="component" value="Unassembled WGS sequence"/>
</dbReference>
<comment type="function">
    <text evidence="13">Probable transporter of a GTP-driven Fe(2+) uptake system.</text>
</comment>
<dbReference type="InterPro" id="IPR041069">
    <property type="entry name" value="FeoB_Cyto"/>
</dbReference>
<evidence type="ECO:0000256" key="13">
    <source>
        <dbReference type="RuleBase" id="RU362098"/>
    </source>
</evidence>
<feature type="transmembrane region" description="Helical" evidence="13">
    <location>
        <begin position="459"/>
        <end position="479"/>
    </location>
</feature>
<dbReference type="InterPro" id="IPR011640">
    <property type="entry name" value="Fe2_transport_prot_B_C"/>
</dbReference>
<dbReference type="EMBL" id="CAKLDM010000002">
    <property type="protein sequence ID" value="CAH0540794.1"/>
    <property type="molecule type" value="Genomic_DNA"/>
</dbReference>
<feature type="transmembrane region" description="Helical" evidence="13">
    <location>
        <begin position="705"/>
        <end position="726"/>
    </location>
</feature>
<feature type="transmembrane region" description="Helical" evidence="13">
    <location>
        <begin position="356"/>
        <end position="373"/>
    </location>
</feature>
<feature type="transmembrane region" description="Helical" evidence="13">
    <location>
        <begin position="664"/>
        <end position="693"/>
    </location>
</feature>
<evidence type="ECO:0000256" key="9">
    <source>
        <dbReference type="ARBA" id="ARBA00023065"/>
    </source>
</evidence>
<feature type="transmembrane region" description="Helical" evidence="13">
    <location>
        <begin position="400"/>
        <end position="420"/>
    </location>
</feature>
<dbReference type="InterPro" id="IPR006073">
    <property type="entry name" value="GTP-bd"/>
</dbReference>
<feature type="transmembrane region" description="Helical" evidence="13">
    <location>
        <begin position="288"/>
        <end position="310"/>
    </location>
</feature>
<evidence type="ECO:0000256" key="8">
    <source>
        <dbReference type="ARBA" id="ARBA00023004"/>
    </source>
</evidence>
<evidence type="ECO:0000256" key="12">
    <source>
        <dbReference type="NCBIfam" id="TIGR00437"/>
    </source>
</evidence>
<feature type="transmembrane region" description="Helical" evidence="13">
    <location>
        <begin position="432"/>
        <end position="453"/>
    </location>
</feature>
<name>A0ABM9A6Y4_9VIBR</name>
<dbReference type="Gene3D" id="3.40.50.300">
    <property type="entry name" value="P-loop containing nucleotide triphosphate hydrolases"/>
    <property type="match status" value="1"/>
</dbReference>
<keyword evidence="2 13" id="KW-0813">Transport</keyword>
<accession>A0ABM9A6Y4</accession>
<dbReference type="PRINTS" id="PR00326">
    <property type="entry name" value="GTP1OBG"/>
</dbReference>
<gene>
    <name evidence="15" type="primary">feoB_1</name>
    <name evidence="15" type="ORF">VMF7928_03128</name>
</gene>
<dbReference type="RefSeq" id="WP_237362631.1">
    <property type="nucleotide sequence ID" value="NZ_CAKLDM010000002.1"/>
</dbReference>
<dbReference type="CDD" id="cd01879">
    <property type="entry name" value="FeoB"/>
    <property type="match status" value="1"/>
</dbReference>
<sequence>MSTPRKIALLGNPNSGKTTLFNLLTGAKQRTGNWSGVTVDRKEGDFQIEGQQVTAVDLPGTYSLASVSAKGGLDERIACQYILSEDADVIVNIVDAANLERNLYLTLQLLEMKVPVVVALNMIDTAKKKNIHIDAEELSKTLGCPVIPMVTTRKQGISELKQAILKQCNNASINSFSVDYPQNILAAREYLNSQVKEHAPGLQRTDWLSLRLLENDLLSRDMISEADTSGQLGDLTTQYVRSLEDADLEVADSRYQAISKIYQGVVENRVATRDKLTQVVDSIVLNKYLGLPIFLLVMYFMFVVSINIGGGLQPIFDEGSAAIFIDGTTWLGHFIGLPAALTAILAQGIGGGINTILPFVPQIGLMFLYLSLLEDSGYMARAAFVIDRFMQAIGLPGKSFVPLIVGFGCNIPTVMATRTLDTPRDRIMTSMMAPFMTCGARLAIFGVFAAAFFHGVGSFVVFSLYLLGIVVAVLTGLLLKKTLLTGEPHPFVMEMPVYHLPNPFTALILTWSRLKRFLFKAGKIIIPVCAIVLGLNSITFSGKVINPGEQQQSALAEIGKTVTPIFEPMGVQKDNWPATVGLFTGFLAKEVVIGTLNSLYTAQAADSQPFDYKNFDLGAELKQALDDTWSGLKDSVSIDTWLNPIEAGQADASMGTSSMGHMRLLFGTAFAAYAYLIFVLLYVPCVATVGAIAREVGRNWANLSTAWGLLVAYAVAVIFYQAATILEHPQSSISWILGMLAVIFAFLYGLRKYSKTGVDWELPEVSATNKSCCG</sequence>
<evidence type="ECO:0000256" key="7">
    <source>
        <dbReference type="ARBA" id="ARBA00022989"/>
    </source>
</evidence>
<keyword evidence="16" id="KW-1185">Reference proteome</keyword>
<dbReference type="NCBIfam" id="TIGR00437">
    <property type="entry name" value="feoB"/>
    <property type="match status" value="1"/>
</dbReference>
<dbReference type="NCBIfam" id="TIGR00231">
    <property type="entry name" value="small_GTP"/>
    <property type="match status" value="1"/>
</dbReference>
<keyword evidence="6" id="KW-0547">Nucleotide-binding</keyword>
<evidence type="ECO:0000256" key="11">
    <source>
        <dbReference type="ARBA" id="ARBA00023136"/>
    </source>
</evidence>
<dbReference type="InterPro" id="IPR003373">
    <property type="entry name" value="Fe2_transport_prot-B"/>
</dbReference>
<evidence type="ECO:0000256" key="3">
    <source>
        <dbReference type="ARBA" id="ARBA00022475"/>
    </source>
</evidence>
<keyword evidence="11 13" id="KW-0472">Membrane</keyword>
<dbReference type="PANTHER" id="PTHR43185:SF1">
    <property type="entry name" value="FE(2+) TRANSPORTER FEOB"/>
    <property type="match status" value="1"/>
</dbReference>
<evidence type="ECO:0000256" key="6">
    <source>
        <dbReference type="ARBA" id="ARBA00022741"/>
    </source>
</evidence>
<dbReference type="InterPro" id="IPR027417">
    <property type="entry name" value="P-loop_NTPase"/>
</dbReference>
<keyword evidence="9" id="KW-0406">Ion transport</keyword>
<reference evidence="15" key="1">
    <citation type="submission" date="2021-11" db="EMBL/GenBank/DDBJ databases">
        <authorList>
            <person name="Rodrigo-Torres L."/>
            <person name="Arahal R. D."/>
            <person name="Lucena T."/>
        </authorList>
    </citation>
    <scope>NUCLEOTIDE SEQUENCE</scope>
    <source>
        <strain evidence="15">CECT 7928</strain>
    </source>
</reference>
<dbReference type="InterPro" id="IPR030389">
    <property type="entry name" value="G_FEOB_dom"/>
</dbReference>
<dbReference type="InterPro" id="IPR050860">
    <property type="entry name" value="FeoB_GTPase"/>
</dbReference>
<keyword evidence="8 13" id="KW-0408">Iron</keyword>
<comment type="subcellular location">
    <subcellularLocation>
        <location evidence="13">Cell inner membrane</location>
        <topology evidence="13">Multi-pass membrane protein</topology>
    </subcellularLocation>
    <subcellularLocation>
        <location evidence="1">Cell membrane</location>
        <topology evidence="1">Multi-pass membrane protein</topology>
    </subcellularLocation>
</comment>
<dbReference type="PROSITE" id="PS51711">
    <property type="entry name" value="G_FEOB"/>
    <property type="match status" value="1"/>
</dbReference>
<keyword evidence="7 13" id="KW-1133">Transmembrane helix</keyword>
<dbReference type="Pfam" id="PF07664">
    <property type="entry name" value="FeoB_C"/>
    <property type="match status" value="1"/>
</dbReference>
<keyword evidence="10 13" id="KW-0342">GTP-binding</keyword>
<feature type="domain" description="FeoB-type G" evidence="14">
    <location>
        <begin position="4"/>
        <end position="170"/>
    </location>
</feature>
<evidence type="ECO:0000313" key="16">
    <source>
        <dbReference type="Proteomes" id="UP000838748"/>
    </source>
</evidence>
<keyword evidence="5 13" id="KW-0812">Transmembrane</keyword>
<keyword evidence="3" id="KW-1003">Cell membrane</keyword>
<dbReference type="Pfam" id="PF07670">
    <property type="entry name" value="Gate"/>
    <property type="match status" value="2"/>
</dbReference>
<dbReference type="SUPFAM" id="SSF52540">
    <property type="entry name" value="P-loop containing nucleoside triphosphate hydrolases"/>
    <property type="match status" value="1"/>
</dbReference>
<feature type="transmembrane region" description="Helical" evidence="13">
    <location>
        <begin position="732"/>
        <end position="750"/>
    </location>
</feature>
<organism evidence="15 16">
    <name type="scientific">Vibrio marisflavi CECT 7928</name>
    <dbReference type="NCBI Taxonomy" id="634439"/>
    <lineage>
        <taxon>Bacteria</taxon>
        <taxon>Pseudomonadati</taxon>
        <taxon>Pseudomonadota</taxon>
        <taxon>Gammaproteobacteria</taxon>
        <taxon>Vibrionales</taxon>
        <taxon>Vibrionaceae</taxon>
        <taxon>Vibrio</taxon>
    </lineage>
</organism>
<evidence type="ECO:0000256" key="10">
    <source>
        <dbReference type="ARBA" id="ARBA00023134"/>
    </source>
</evidence>
<feature type="transmembrane region" description="Helical" evidence="13">
    <location>
        <begin position="330"/>
        <end position="349"/>
    </location>
</feature>
<dbReference type="InterPro" id="IPR005225">
    <property type="entry name" value="Small_GTP-bd"/>
</dbReference>
<dbReference type="Gene3D" id="1.10.287.1770">
    <property type="match status" value="1"/>
</dbReference>
<dbReference type="Pfam" id="PF02421">
    <property type="entry name" value="FeoB_N"/>
    <property type="match status" value="1"/>
</dbReference>
<dbReference type="NCBIfam" id="NF007105">
    <property type="entry name" value="PRK09554.1"/>
    <property type="match status" value="1"/>
</dbReference>
<keyword evidence="4 13" id="KW-0410">Iron transport</keyword>